<evidence type="ECO:0000256" key="11">
    <source>
        <dbReference type="ARBA" id="ARBA00023239"/>
    </source>
</evidence>
<dbReference type="GO" id="GO:0003684">
    <property type="term" value="F:damaged DNA binding"/>
    <property type="evidence" value="ECO:0007669"/>
    <property type="project" value="InterPro"/>
</dbReference>
<dbReference type="SUPFAM" id="SSF81624">
    <property type="entry name" value="N-terminal domain of MutM-like DNA repair proteins"/>
    <property type="match status" value="1"/>
</dbReference>
<evidence type="ECO:0000256" key="5">
    <source>
        <dbReference type="ARBA" id="ARBA00022763"/>
    </source>
</evidence>
<dbReference type="Gene3D" id="1.10.8.50">
    <property type="match status" value="1"/>
</dbReference>
<evidence type="ECO:0000256" key="2">
    <source>
        <dbReference type="ARBA" id="ARBA00009409"/>
    </source>
</evidence>
<dbReference type="GO" id="GO:0034039">
    <property type="term" value="F:8-oxo-7,8-dihydroguanine DNA N-glycosylase activity"/>
    <property type="evidence" value="ECO:0007669"/>
    <property type="project" value="TreeGrafter"/>
</dbReference>
<keyword evidence="4 15" id="KW-0479">Metal-binding</keyword>
<dbReference type="PANTHER" id="PTHR22993">
    <property type="entry name" value="FORMAMIDOPYRIMIDINE-DNA GLYCOSYLASE"/>
    <property type="match status" value="1"/>
</dbReference>
<dbReference type="Pfam" id="PF01149">
    <property type="entry name" value="Fapy_DNA_glyco"/>
    <property type="match status" value="1"/>
</dbReference>
<evidence type="ECO:0000256" key="13">
    <source>
        <dbReference type="ARBA" id="ARBA00023295"/>
    </source>
</evidence>
<evidence type="ECO:0000259" key="16">
    <source>
        <dbReference type="PROSITE" id="PS51066"/>
    </source>
</evidence>
<evidence type="ECO:0000256" key="10">
    <source>
        <dbReference type="ARBA" id="ARBA00023204"/>
    </source>
</evidence>
<name>A0A7T5R345_9BACT</name>
<evidence type="ECO:0000256" key="1">
    <source>
        <dbReference type="ARBA" id="ARBA00001668"/>
    </source>
</evidence>
<accession>A0A7T5R345</accession>
<dbReference type="EMBL" id="CP066681">
    <property type="protein sequence ID" value="QQG36688.1"/>
    <property type="molecule type" value="Genomic_DNA"/>
</dbReference>
<keyword evidence="10 15" id="KW-0234">DNA repair</keyword>
<dbReference type="NCBIfam" id="NF002211">
    <property type="entry name" value="PRK01103.1"/>
    <property type="match status" value="1"/>
</dbReference>
<evidence type="ECO:0000259" key="17">
    <source>
        <dbReference type="PROSITE" id="PS51068"/>
    </source>
</evidence>
<dbReference type="HAMAP" id="MF_00103">
    <property type="entry name" value="Fapy_DNA_glycosyl"/>
    <property type="match status" value="1"/>
</dbReference>
<dbReference type="InterPro" id="IPR012319">
    <property type="entry name" value="FPG_cat"/>
</dbReference>
<keyword evidence="11 15" id="KW-0456">Lyase</keyword>
<keyword evidence="6 15" id="KW-0863">Zinc-finger</keyword>
<dbReference type="NCBIfam" id="TIGR00577">
    <property type="entry name" value="fpg"/>
    <property type="match status" value="1"/>
</dbReference>
<dbReference type="PROSITE" id="PS51068">
    <property type="entry name" value="FPG_CAT"/>
    <property type="match status" value="1"/>
</dbReference>
<dbReference type="PANTHER" id="PTHR22993:SF9">
    <property type="entry name" value="FORMAMIDOPYRIMIDINE-DNA GLYCOSYLASE"/>
    <property type="match status" value="1"/>
</dbReference>
<feature type="binding site" evidence="15">
    <location>
        <position position="111"/>
    </location>
    <ligand>
        <name>DNA</name>
        <dbReference type="ChEBI" id="CHEBI:16991"/>
    </ligand>
</feature>
<dbReference type="SUPFAM" id="SSF46946">
    <property type="entry name" value="S13-like H2TH domain"/>
    <property type="match status" value="1"/>
</dbReference>
<dbReference type="SMART" id="SM01232">
    <property type="entry name" value="H2TH"/>
    <property type="match status" value="1"/>
</dbReference>
<sequence length="279" mass="30727">MPELPEVETVCRGLKPALVGQEIVKADVRRKDLRRPFPRGLKACLESSRIAGVGRRAKYILVHLDNGFVLVIHLGMSGRIVFQPHSYKPQPHDHFILHLSGGQQVVLNDPRRFGLVDLVPAAELDSHQLFAHLGPEPLSDCFSGPVLAAALQGRKTAIKLAIMDQHIVVGVGNIYASEALFMAGIDPAMPAGEVETKKVEALAAAIKKVLQQAIRAGGSTLRDHRQTNGERGYFQHHFMVYDQEGAPCPRCRRAGRKKARIARIIQGGRSSFYCPRCQI</sequence>
<dbReference type="SMART" id="SM00898">
    <property type="entry name" value="Fapy_DNA_glyco"/>
    <property type="match status" value="1"/>
</dbReference>
<reference evidence="18 19" key="1">
    <citation type="submission" date="2020-07" db="EMBL/GenBank/DDBJ databases">
        <title>Huge and variable diversity of episymbiotic CPR bacteria and DPANN archaea in groundwater ecosystems.</title>
        <authorList>
            <person name="He C.Y."/>
            <person name="Keren R."/>
            <person name="Whittaker M."/>
            <person name="Farag I.F."/>
            <person name="Doudna J."/>
            <person name="Cate J.H.D."/>
            <person name="Banfield J.F."/>
        </authorList>
    </citation>
    <scope>NUCLEOTIDE SEQUENCE [LARGE SCALE GENOMIC DNA]</scope>
    <source>
        <strain evidence="18">NC_groundwater_70_Ag_B-0.1um_54_66</strain>
    </source>
</reference>
<keyword evidence="12 15" id="KW-0511">Multifunctional enzyme</keyword>
<feature type="active site" description="Proton donor; for beta-elimination activity" evidence="15">
    <location>
        <position position="58"/>
    </location>
</feature>
<proteinExistence type="inferred from homology"/>
<comment type="similarity">
    <text evidence="2 15">Belongs to the FPG family.</text>
</comment>
<dbReference type="InterPro" id="IPR010979">
    <property type="entry name" value="Ribosomal_uS13-like_H2TH"/>
</dbReference>
<keyword evidence="13 15" id="KW-0326">Glycosidase</keyword>
<comment type="catalytic activity">
    <reaction evidence="1 15">
        <text>Hydrolysis of DNA containing ring-opened 7-methylguanine residues, releasing 2,6-diamino-4-hydroxy-5-(N-methyl)formamidopyrimidine.</text>
        <dbReference type="EC" id="3.2.2.23"/>
    </reaction>
</comment>
<evidence type="ECO:0000256" key="7">
    <source>
        <dbReference type="ARBA" id="ARBA00022801"/>
    </source>
</evidence>
<dbReference type="InterPro" id="IPR020629">
    <property type="entry name" value="FPG_Glyclase"/>
</dbReference>
<keyword evidence="5 15" id="KW-0227">DNA damage</keyword>
<dbReference type="FunFam" id="1.10.8.50:FF:000003">
    <property type="entry name" value="Formamidopyrimidine-DNA glycosylase"/>
    <property type="match status" value="1"/>
</dbReference>
<evidence type="ECO:0000256" key="9">
    <source>
        <dbReference type="ARBA" id="ARBA00023125"/>
    </source>
</evidence>
<dbReference type="InterPro" id="IPR015886">
    <property type="entry name" value="H2TH_FPG"/>
</dbReference>
<keyword evidence="9 15" id="KW-0238">DNA-binding</keyword>
<comment type="subunit">
    <text evidence="3 15">Monomer.</text>
</comment>
<evidence type="ECO:0000256" key="4">
    <source>
        <dbReference type="ARBA" id="ARBA00022723"/>
    </source>
</evidence>
<dbReference type="Gene3D" id="3.20.190.10">
    <property type="entry name" value="MutM-like, N-terminal"/>
    <property type="match status" value="1"/>
</dbReference>
<keyword evidence="7 15" id="KW-0378">Hydrolase</keyword>
<feature type="domain" description="Formamidopyrimidine-DNA glycosylase catalytic" evidence="17">
    <location>
        <begin position="2"/>
        <end position="114"/>
    </location>
</feature>
<dbReference type="GO" id="GO:0008270">
    <property type="term" value="F:zinc ion binding"/>
    <property type="evidence" value="ECO:0007669"/>
    <property type="project" value="UniProtKB-UniRule"/>
</dbReference>
<dbReference type="AlphaFoldDB" id="A0A7T5R345"/>
<evidence type="ECO:0000256" key="6">
    <source>
        <dbReference type="ARBA" id="ARBA00022771"/>
    </source>
</evidence>
<comment type="cofactor">
    <cofactor evidence="15">
        <name>Zn(2+)</name>
        <dbReference type="ChEBI" id="CHEBI:29105"/>
    </cofactor>
    <text evidence="15">Binds 1 zinc ion per subunit.</text>
</comment>
<dbReference type="GO" id="GO:0006284">
    <property type="term" value="P:base-excision repair"/>
    <property type="evidence" value="ECO:0007669"/>
    <property type="project" value="InterPro"/>
</dbReference>
<feature type="active site" description="Proton donor" evidence="15">
    <location>
        <position position="3"/>
    </location>
</feature>
<evidence type="ECO:0000256" key="14">
    <source>
        <dbReference type="ARBA" id="ARBA00044632"/>
    </source>
</evidence>
<evidence type="ECO:0000313" key="19">
    <source>
        <dbReference type="Proteomes" id="UP000595362"/>
    </source>
</evidence>
<dbReference type="CDD" id="cd08966">
    <property type="entry name" value="EcFpg-like_N"/>
    <property type="match status" value="1"/>
</dbReference>
<organism evidence="18 19">
    <name type="scientific">Micavibrio aeruginosavorus</name>
    <dbReference type="NCBI Taxonomy" id="349221"/>
    <lineage>
        <taxon>Bacteria</taxon>
        <taxon>Pseudomonadati</taxon>
        <taxon>Bdellovibrionota</taxon>
        <taxon>Bdellovibrionia</taxon>
        <taxon>Bdellovibrionales</taxon>
        <taxon>Pseudobdellovibrionaceae</taxon>
        <taxon>Micavibrio</taxon>
    </lineage>
</organism>
<dbReference type="PROSITE" id="PS51066">
    <property type="entry name" value="ZF_FPG_2"/>
    <property type="match status" value="1"/>
</dbReference>
<dbReference type="EC" id="3.2.2.23" evidence="15"/>
<keyword evidence="8 15" id="KW-0862">Zinc</keyword>
<comment type="catalytic activity">
    <reaction evidence="14 15">
        <text>2'-deoxyribonucleotide-(2'-deoxyribose 5'-phosphate)-2'-deoxyribonucleotide-DNA = a 3'-end 2'-deoxyribonucleotide-(2,3-dehydro-2,3-deoxyribose 5'-phosphate)-DNA + a 5'-end 5'-phospho-2'-deoxyribonucleoside-DNA + H(+)</text>
        <dbReference type="Rhea" id="RHEA:66592"/>
        <dbReference type="Rhea" id="RHEA-COMP:13180"/>
        <dbReference type="Rhea" id="RHEA-COMP:16897"/>
        <dbReference type="Rhea" id="RHEA-COMP:17067"/>
        <dbReference type="ChEBI" id="CHEBI:15378"/>
        <dbReference type="ChEBI" id="CHEBI:136412"/>
        <dbReference type="ChEBI" id="CHEBI:157695"/>
        <dbReference type="ChEBI" id="CHEBI:167181"/>
        <dbReference type="EC" id="4.2.99.18"/>
    </reaction>
</comment>
<feature type="domain" description="FPG-type" evidence="16">
    <location>
        <begin position="239"/>
        <end position="279"/>
    </location>
</feature>
<evidence type="ECO:0000256" key="8">
    <source>
        <dbReference type="ARBA" id="ARBA00022833"/>
    </source>
</evidence>
<dbReference type="Pfam" id="PF06831">
    <property type="entry name" value="H2TH"/>
    <property type="match status" value="1"/>
</dbReference>
<evidence type="ECO:0000313" key="18">
    <source>
        <dbReference type="EMBL" id="QQG36688.1"/>
    </source>
</evidence>
<feature type="binding site" evidence="15">
    <location>
        <position position="92"/>
    </location>
    <ligand>
        <name>DNA</name>
        <dbReference type="ChEBI" id="CHEBI:16991"/>
    </ligand>
</feature>
<evidence type="ECO:0000256" key="12">
    <source>
        <dbReference type="ARBA" id="ARBA00023268"/>
    </source>
</evidence>
<dbReference type="SUPFAM" id="SSF57716">
    <property type="entry name" value="Glucocorticoid receptor-like (DNA-binding domain)"/>
    <property type="match status" value="1"/>
</dbReference>
<dbReference type="Proteomes" id="UP000595362">
    <property type="component" value="Chromosome"/>
</dbReference>
<gene>
    <name evidence="15 18" type="primary">mutM</name>
    <name evidence="15" type="synonym">fpg</name>
    <name evidence="18" type="ORF">HYS17_02630</name>
</gene>
<dbReference type="InterPro" id="IPR035937">
    <property type="entry name" value="FPG_N"/>
</dbReference>
<dbReference type="InterPro" id="IPR000214">
    <property type="entry name" value="Znf_DNA_glyclase/AP_lyase"/>
</dbReference>
<feature type="active site" description="Schiff-base intermediate with DNA" evidence="15">
    <location>
        <position position="2"/>
    </location>
</feature>
<comment type="function">
    <text evidence="15">Involved in base excision repair of DNA damaged by oxidation or by mutagenic agents. Acts as DNA glycosylase that recognizes and removes damaged bases. Has a preference for oxidized purines, such as 7,8-dihydro-8-oxoguanine (8-oxoG). Has AP (apurinic/apyrimidinic) lyase activity and introduces nicks in the DNA strand. Cleaves the DNA backbone by beta-delta elimination to generate a single-strand break at the site of the removed base with both 3'- and 5'-phosphates.</text>
</comment>
<feature type="binding site" evidence="15">
    <location>
        <position position="154"/>
    </location>
    <ligand>
        <name>DNA</name>
        <dbReference type="ChEBI" id="CHEBI:16991"/>
    </ligand>
</feature>
<feature type="active site" description="Proton donor; for delta-elimination activity" evidence="15">
    <location>
        <position position="269"/>
    </location>
</feature>
<dbReference type="GO" id="GO:0140078">
    <property type="term" value="F:class I DNA-(apurinic or apyrimidinic site) endonuclease activity"/>
    <property type="evidence" value="ECO:0007669"/>
    <property type="project" value="UniProtKB-EC"/>
</dbReference>
<evidence type="ECO:0000256" key="3">
    <source>
        <dbReference type="ARBA" id="ARBA00011245"/>
    </source>
</evidence>
<protein>
    <recommendedName>
        <fullName evidence="15">Formamidopyrimidine-DNA glycosylase</fullName>
        <shortName evidence="15">Fapy-DNA glycosylase</shortName>
        <ecNumber evidence="15">3.2.2.23</ecNumber>
    </recommendedName>
    <alternativeName>
        <fullName evidence="15">DNA-(apurinic or apyrimidinic site) lyase MutM</fullName>
        <shortName evidence="15">AP lyase MutM</shortName>
        <ecNumber evidence="15">4.2.99.18</ecNumber>
    </alternativeName>
</protein>
<evidence type="ECO:0000256" key="15">
    <source>
        <dbReference type="HAMAP-Rule" id="MF_00103"/>
    </source>
</evidence>
<dbReference type="EC" id="4.2.99.18" evidence="15"/>